<keyword evidence="3" id="KW-1185">Reference proteome</keyword>
<evidence type="ECO:0000313" key="3">
    <source>
        <dbReference type="Proteomes" id="UP000631114"/>
    </source>
</evidence>
<dbReference type="PANTHER" id="PTHR34956:SF1">
    <property type="entry name" value="DUF4005 DOMAIN-CONTAINING PROTEIN"/>
    <property type="match status" value="1"/>
</dbReference>
<evidence type="ECO:0000313" key="2">
    <source>
        <dbReference type="EMBL" id="KAF9593958.1"/>
    </source>
</evidence>
<accession>A0A835H9A2</accession>
<evidence type="ECO:0000313" key="1">
    <source>
        <dbReference type="EMBL" id="KAF9592705.1"/>
    </source>
</evidence>
<gene>
    <name evidence="1" type="ORF">IFM89_016937</name>
    <name evidence="2" type="ORF">IFM89_026454</name>
</gene>
<protein>
    <submittedName>
        <fullName evidence="2">Uncharacterized protein</fullName>
    </submittedName>
</protein>
<dbReference type="Proteomes" id="UP000631114">
    <property type="component" value="Unassembled WGS sequence"/>
</dbReference>
<dbReference type="PANTHER" id="PTHR34956">
    <property type="entry name" value="OS05G0397300 PROTEIN"/>
    <property type="match status" value="1"/>
</dbReference>
<organism evidence="2 3">
    <name type="scientific">Coptis chinensis</name>
    <dbReference type="NCBI Taxonomy" id="261450"/>
    <lineage>
        <taxon>Eukaryota</taxon>
        <taxon>Viridiplantae</taxon>
        <taxon>Streptophyta</taxon>
        <taxon>Embryophyta</taxon>
        <taxon>Tracheophyta</taxon>
        <taxon>Spermatophyta</taxon>
        <taxon>Magnoliopsida</taxon>
        <taxon>Ranunculales</taxon>
        <taxon>Ranunculaceae</taxon>
        <taxon>Coptidoideae</taxon>
        <taxon>Coptis</taxon>
    </lineage>
</organism>
<dbReference type="AlphaFoldDB" id="A0A835H9A2"/>
<dbReference type="EMBL" id="JADFTS010000008">
    <property type="protein sequence ID" value="KAF9593958.1"/>
    <property type="molecule type" value="Genomic_DNA"/>
</dbReference>
<reference evidence="2 3" key="1">
    <citation type="submission" date="2020-10" db="EMBL/GenBank/DDBJ databases">
        <title>The Coptis chinensis genome and diversification of protoberbering-type alkaloids.</title>
        <authorList>
            <person name="Wang B."/>
            <person name="Shu S."/>
            <person name="Song C."/>
            <person name="Liu Y."/>
        </authorList>
    </citation>
    <scope>NUCLEOTIDE SEQUENCE [LARGE SCALE GENOMIC DNA]</scope>
    <source>
        <strain evidence="2">HL-2020</strain>
        <tissue evidence="2">Leaf</tissue>
    </source>
</reference>
<comment type="caution">
    <text evidence="2">The sequence shown here is derived from an EMBL/GenBank/DDBJ whole genome shotgun (WGS) entry which is preliminary data.</text>
</comment>
<name>A0A835H9A2_9MAGN</name>
<sequence length="126" mass="14615">MDSYFEADENDTFYADLRRQILLLIDDGDEELLQIESRVSQNTSMPSVRPKEIVYDAGLEPSNSLDCWKHNRVPLKQVNTGNFSNGTGVFIPHIVPLVQEYRYSGRNYNNWQKFPNKRIYRPVGSS</sequence>
<proteinExistence type="predicted"/>
<dbReference type="EMBL" id="JADFTS010000008">
    <property type="protein sequence ID" value="KAF9592705.1"/>
    <property type="molecule type" value="Genomic_DNA"/>
</dbReference>